<evidence type="ECO:0000259" key="1">
    <source>
        <dbReference type="Pfam" id="PF00646"/>
    </source>
</evidence>
<accession>A0AAN8U319</accession>
<dbReference type="EMBL" id="JBANQN010000003">
    <property type="protein sequence ID" value="KAK6794857.1"/>
    <property type="molecule type" value="Genomic_DNA"/>
</dbReference>
<dbReference type="InterPro" id="IPR050796">
    <property type="entry name" value="SCF_F-box_component"/>
</dbReference>
<protein>
    <recommendedName>
        <fullName evidence="1">F-box domain-containing protein</fullName>
    </recommendedName>
</protein>
<dbReference type="PANTHER" id="PTHR31672">
    <property type="entry name" value="BNACNNG10540D PROTEIN"/>
    <property type="match status" value="1"/>
</dbReference>
<sequence>MHHQKVPNDLVVEIISRLSLKFAVQCKVLSKNLNIRISDPKFCKTLSKNQKISTLINSSQSWLSENLHKISINSTSKAASHFETTLPVNLNVLAICKGLILLDFYELTNYCVFNPITGAHQLIPYPDPKQCHWGAIAPAFAVDYPTSDQ</sequence>
<evidence type="ECO:0000313" key="3">
    <source>
        <dbReference type="Proteomes" id="UP001371456"/>
    </source>
</evidence>
<reference evidence="2 3" key="1">
    <citation type="submission" date="2024-02" db="EMBL/GenBank/DDBJ databases">
        <title>de novo genome assembly of Solanum bulbocastanum strain 11H21.</title>
        <authorList>
            <person name="Hosaka A.J."/>
        </authorList>
    </citation>
    <scope>NUCLEOTIDE SEQUENCE [LARGE SCALE GENOMIC DNA]</scope>
    <source>
        <tissue evidence="2">Young leaves</tissue>
    </source>
</reference>
<dbReference type="InterPro" id="IPR001810">
    <property type="entry name" value="F-box_dom"/>
</dbReference>
<dbReference type="AlphaFoldDB" id="A0AAN8U319"/>
<dbReference type="Proteomes" id="UP001371456">
    <property type="component" value="Unassembled WGS sequence"/>
</dbReference>
<dbReference type="SUPFAM" id="SSF81383">
    <property type="entry name" value="F-box domain"/>
    <property type="match status" value="1"/>
</dbReference>
<feature type="domain" description="F-box" evidence="1">
    <location>
        <begin position="7"/>
        <end position="44"/>
    </location>
</feature>
<dbReference type="InterPro" id="IPR036047">
    <property type="entry name" value="F-box-like_dom_sf"/>
</dbReference>
<evidence type="ECO:0000313" key="2">
    <source>
        <dbReference type="EMBL" id="KAK6794857.1"/>
    </source>
</evidence>
<gene>
    <name evidence="2" type="ORF">RDI58_008310</name>
</gene>
<organism evidence="2 3">
    <name type="scientific">Solanum bulbocastanum</name>
    <name type="common">Wild potato</name>
    <dbReference type="NCBI Taxonomy" id="147425"/>
    <lineage>
        <taxon>Eukaryota</taxon>
        <taxon>Viridiplantae</taxon>
        <taxon>Streptophyta</taxon>
        <taxon>Embryophyta</taxon>
        <taxon>Tracheophyta</taxon>
        <taxon>Spermatophyta</taxon>
        <taxon>Magnoliopsida</taxon>
        <taxon>eudicotyledons</taxon>
        <taxon>Gunneridae</taxon>
        <taxon>Pentapetalae</taxon>
        <taxon>asterids</taxon>
        <taxon>lamiids</taxon>
        <taxon>Solanales</taxon>
        <taxon>Solanaceae</taxon>
        <taxon>Solanoideae</taxon>
        <taxon>Solaneae</taxon>
        <taxon>Solanum</taxon>
    </lineage>
</organism>
<comment type="caution">
    <text evidence="2">The sequence shown here is derived from an EMBL/GenBank/DDBJ whole genome shotgun (WGS) entry which is preliminary data.</text>
</comment>
<dbReference type="Pfam" id="PF00646">
    <property type="entry name" value="F-box"/>
    <property type="match status" value="1"/>
</dbReference>
<proteinExistence type="predicted"/>
<name>A0AAN8U319_SOLBU</name>
<keyword evidence="3" id="KW-1185">Reference proteome</keyword>